<evidence type="ECO:0000256" key="10">
    <source>
        <dbReference type="ARBA" id="ARBA00030078"/>
    </source>
</evidence>
<keyword evidence="8 12" id="KW-1133">Transmembrane helix</keyword>
<comment type="pathway">
    <text evidence="3">Protein modification; protein glycosylation.</text>
</comment>
<evidence type="ECO:0000256" key="12">
    <source>
        <dbReference type="SAM" id="Phobius"/>
    </source>
</evidence>
<evidence type="ECO:0000256" key="2">
    <source>
        <dbReference type="ARBA" id="ARBA00004477"/>
    </source>
</evidence>
<keyword evidence="9 12" id="KW-0472">Membrane</keyword>
<feature type="signal peptide" evidence="13">
    <location>
        <begin position="1"/>
        <end position="19"/>
    </location>
</feature>
<evidence type="ECO:0000256" key="3">
    <source>
        <dbReference type="ARBA" id="ARBA00004922"/>
    </source>
</evidence>
<dbReference type="PANTHER" id="PTHR12640:SF0">
    <property type="entry name" value="DOLICHYL-DIPHOSPHOOLIGOSACCHARIDE--PROTEIN GLYCOSYLTRANSFERASE SUBUNIT 2"/>
    <property type="match status" value="1"/>
</dbReference>
<evidence type="ECO:0000256" key="13">
    <source>
        <dbReference type="SAM" id="SignalP"/>
    </source>
</evidence>
<dbReference type="PANTHER" id="PTHR12640">
    <property type="entry name" value="RIBOPHORIN II"/>
    <property type="match status" value="1"/>
</dbReference>
<evidence type="ECO:0000313" key="16">
    <source>
        <dbReference type="EMBL" id="KDQ13352.1"/>
    </source>
</evidence>
<dbReference type="STRING" id="930990.A0A067MND0"/>
<evidence type="ECO:0000256" key="7">
    <source>
        <dbReference type="ARBA" id="ARBA00022824"/>
    </source>
</evidence>
<dbReference type="EMBL" id="KL198044">
    <property type="protein sequence ID" value="KDQ13352.1"/>
    <property type="molecule type" value="Genomic_DNA"/>
</dbReference>
<dbReference type="InterPro" id="IPR008814">
    <property type="entry name" value="Swp1"/>
</dbReference>
<organism evidence="16 17">
    <name type="scientific">Botryobasidium botryosum (strain FD-172 SS1)</name>
    <dbReference type="NCBI Taxonomy" id="930990"/>
    <lineage>
        <taxon>Eukaryota</taxon>
        <taxon>Fungi</taxon>
        <taxon>Dikarya</taxon>
        <taxon>Basidiomycota</taxon>
        <taxon>Agaricomycotina</taxon>
        <taxon>Agaricomycetes</taxon>
        <taxon>Cantharellales</taxon>
        <taxon>Botryobasidiaceae</taxon>
        <taxon>Botryobasidium</taxon>
    </lineage>
</organism>
<keyword evidence="7" id="KW-0256">Endoplasmic reticulum</keyword>
<dbReference type="GO" id="GO:0006487">
    <property type="term" value="P:protein N-linked glycosylation"/>
    <property type="evidence" value="ECO:0007669"/>
    <property type="project" value="TreeGrafter"/>
</dbReference>
<reference evidence="17" key="1">
    <citation type="journal article" date="2014" name="Proc. Natl. Acad. Sci. U.S.A.">
        <title>Extensive sampling of basidiomycete genomes demonstrates inadequacy of the white-rot/brown-rot paradigm for wood decay fungi.</title>
        <authorList>
            <person name="Riley R."/>
            <person name="Salamov A.A."/>
            <person name="Brown D.W."/>
            <person name="Nagy L.G."/>
            <person name="Floudas D."/>
            <person name="Held B.W."/>
            <person name="Levasseur A."/>
            <person name="Lombard V."/>
            <person name="Morin E."/>
            <person name="Otillar R."/>
            <person name="Lindquist E.A."/>
            <person name="Sun H."/>
            <person name="LaButti K.M."/>
            <person name="Schmutz J."/>
            <person name="Jabbour D."/>
            <person name="Luo H."/>
            <person name="Baker S.E."/>
            <person name="Pisabarro A.G."/>
            <person name="Walton J.D."/>
            <person name="Blanchette R.A."/>
            <person name="Henrissat B."/>
            <person name="Martin F."/>
            <person name="Cullen D."/>
            <person name="Hibbett D.S."/>
            <person name="Grigoriev I.V."/>
        </authorList>
    </citation>
    <scope>NUCLEOTIDE SEQUENCE [LARGE SCALE GENOMIC DNA]</scope>
    <source>
        <strain evidence="17">FD-172 SS1</strain>
    </source>
</reference>
<comment type="similarity">
    <text evidence="4">Belongs to the SWP1 family.</text>
</comment>
<feature type="transmembrane region" description="Helical" evidence="12">
    <location>
        <begin position="185"/>
        <end position="205"/>
    </location>
</feature>
<comment type="function">
    <text evidence="1">Subunit of the oligosaccharyl transferase (OST) complex that catalyzes the initial transfer of a defined glycan (Glc(3)Man(9)GlcNAc(2) in eukaryotes) from the lipid carrier dolichol-pyrophosphate to an asparagine residue within an Asn-X-Ser/Thr consensus motif in nascent polypeptide chains, the first step in protein N-glycosylation. N-glycosylation occurs cotranslationally and the complex associates with the Sec61 complex at the channel-forming translocon complex that mediates protein translocation across the endoplasmic reticulum (ER). All subunits are required for a maximal enzyme activity.</text>
</comment>
<feature type="domain" description="Ribophorin II third" evidence="14">
    <location>
        <begin position="52"/>
        <end position="134"/>
    </location>
</feature>
<name>A0A067MND0_BOTB1</name>
<evidence type="ECO:0000256" key="1">
    <source>
        <dbReference type="ARBA" id="ARBA00002791"/>
    </source>
</evidence>
<keyword evidence="5 12" id="KW-0812">Transmembrane</keyword>
<evidence type="ECO:0000256" key="4">
    <source>
        <dbReference type="ARBA" id="ARBA00009038"/>
    </source>
</evidence>
<evidence type="ECO:0000256" key="6">
    <source>
        <dbReference type="ARBA" id="ARBA00022729"/>
    </source>
</evidence>
<accession>A0A067MND0</accession>
<dbReference type="UniPathway" id="UPA00378"/>
<dbReference type="HOGENOM" id="CLU_051361_1_1_1"/>
<evidence type="ECO:0000256" key="11">
    <source>
        <dbReference type="ARBA" id="ARBA00032139"/>
    </source>
</evidence>
<keyword evidence="6 13" id="KW-0732">Signal</keyword>
<feature type="domain" description="Ribophorin II C-terminal" evidence="15">
    <location>
        <begin position="175"/>
        <end position="265"/>
    </location>
</feature>
<evidence type="ECO:0000259" key="14">
    <source>
        <dbReference type="Pfam" id="PF23860"/>
    </source>
</evidence>
<evidence type="ECO:0000313" key="17">
    <source>
        <dbReference type="Proteomes" id="UP000027195"/>
    </source>
</evidence>
<feature type="chain" id="PRO_5044213591" description="Ribophorin II" evidence="13">
    <location>
        <begin position="20"/>
        <end position="266"/>
    </location>
</feature>
<sequence>MLFSKIWLPLLSLPLAVRAALSIKSAKVSINSAENTVIHSEALRSVPLPDPVRVGATDTLKISFIVVDDDTGKPVQPHQAFLRFWDGKALEEGIQPLRVDTNGKSKFELNMRRPPPSLPATTESTPLNVSLILGSFNVAPAHIQLFAAYLPASAPVVPHEEEVTFHLQLEIVHTFRPDQKHPPKLISAVFAGVALAPWAVLFYLLSYLPITVSQSLSTAPFVALIAAFEGLLLWYWADLKLGQVLAYGAALGLVTAAAGKHALGSL</sequence>
<evidence type="ECO:0000256" key="5">
    <source>
        <dbReference type="ARBA" id="ARBA00022692"/>
    </source>
</evidence>
<dbReference type="InterPro" id="IPR055374">
    <property type="entry name" value="Ribophorin_II_3rd"/>
</dbReference>
<gene>
    <name evidence="16" type="ORF">BOTBODRAFT_160644</name>
</gene>
<dbReference type="GO" id="GO:0008250">
    <property type="term" value="C:oligosaccharyltransferase complex"/>
    <property type="evidence" value="ECO:0007669"/>
    <property type="project" value="InterPro"/>
</dbReference>
<dbReference type="Pfam" id="PF23860">
    <property type="entry name" value="Ribophorin_II_3rd"/>
    <property type="match status" value="1"/>
</dbReference>
<comment type="subcellular location">
    <subcellularLocation>
        <location evidence="2">Endoplasmic reticulum membrane</location>
        <topology evidence="2">Multi-pass membrane protein</topology>
    </subcellularLocation>
</comment>
<feature type="transmembrane region" description="Helical" evidence="12">
    <location>
        <begin position="217"/>
        <end position="237"/>
    </location>
</feature>
<dbReference type="InterPro" id="IPR056790">
    <property type="entry name" value="Ribophorin_II_C"/>
</dbReference>
<proteinExistence type="inferred from homology"/>
<keyword evidence="17" id="KW-1185">Reference proteome</keyword>
<feature type="transmembrane region" description="Helical" evidence="12">
    <location>
        <begin position="243"/>
        <end position="263"/>
    </location>
</feature>
<evidence type="ECO:0000259" key="15">
    <source>
        <dbReference type="Pfam" id="PF25147"/>
    </source>
</evidence>
<evidence type="ECO:0000256" key="9">
    <source>
        <dbReference type="ARBA" id="ARBA00023136"/>
    </source>
</evidence>
<protein>
    <recommendedName>
        <fullName evidence="11">Ribophorin II</fullName>
    </recommendedName>
    <alternativeName>
        <fullName evidence="10">Ribophorin-2</fullName>
    </alternativeName>
</protein>
<dbReference type="InParanoid" id="A0A067MND0"/>
<dbReference type="AlphaFoldDB" id="A0A067MND0"/>
<dbReference type="OrthoDB" id="432292at2759"/>
<dbReference type="Proteomes" id="UP000027195">
    <property type="component" value="Unassembled WGS sequence"/>
</dbReference>
<evidence type="ECO:0000256" key="8">
    <source>
        <dbReference type="ARBA" id="ARBA00022989"/>
    </source>
</evidence>
<dbReference type="Pfam" id="PF25147">
    <property type="entry name" value="Ribophorin_II_C"/>
    <property type="match status" value="1"/>
</dbReference>